<dbReference type="InterPro" id="IPR012677">
    <property type="entry name" value="Nucleotide-bd_a/b_plait_sf"/>
</dbReference>
<feature type="compositionally biased region" description="Basic and acidic residues" evidence="4">
    <location>
        <begin position="20"/>
        <end position="30"/>
    </location>
</feature>
<dbReference type="EMBL" id="JAVEPI010000001">
    <property type="protein sequence ID" value="KAK1445065.1"/>
    <property type="molecule type" value="Genomic_DNA"/>
</dbReference>
<dbReference type="PANTHER" id="PTHR48033">
    <property type="entry name" value="RNA-BINDING (RRM/RBD/RNP MOTIFS) FAMILY PROTEIN"/>
    <property type="match status" value="1"/>
</dbReference>
<dbReference type="GO" id="GO:0003723">
    <property type="term" value="F:RNA binding"/>
    <property type="evidence" value="ECO:0007669"/>
    <property type="project" value="UniProtKB-UniRule"/>
</dbReference>
<evidence type="ECO:0000313" key="7">
    <source>
        <dbReference type="Proteomes" id="UP001230268"/>
    </source>
</evidence>
<evidence type="ECO:0000256" key="2">
    <source>
        <dbReference type="ARBA" id="ARBA00023242"/>
    </source>
</evidence>
<feature type="region of interest" description="Disordered" evidence="4">
    <location>
        <begin position="1"/>
        <end position="88"/>
    </location>
</feature>
<dbReference type="Proteomes" id="UP001230268">
    <property type="component" value="Unassembled WGS sequence"/>
</dbReference>
<feature type="domain" description="RRM" evidence="5">
    <location>
        <begin position="95"/>
        <end position="171"/>
    </location>
</feature>
<proteinExistence type="predicted"/>
<organism evidence="6 7">
    <name type="scientific">Babesia gibsoni</name>
    <dbReference type="NCBI Taxonomy" id="33632"/>
    <lineage>
        <taxon>Eukaryota</taxon>
        <taxon>Sar</taxon>
        <taxon>Alveolata</taxon>
        <taxon>Apicomplexa</taxon>
        <taxon>Aconoidasida</taxon>
        <taxon>Piroplasmida</taxon>
        <taxon>Babesiidae</taxon>
        <taxon>Babesia</taxon>
    </lineage>
</organism>
<keyword evidence="3" id="KW-0694">RNA-binding</keyword>
<gene>
    <name evidence="6" type="ORF">BgAZ_109710</name>
</gene>
<keyword evidence="2" id="KW-0539">Nucleus</keyword>
<dbReference type="Gene3D" id="3.30.70.330">
    <property type="match status" value="2"/>
</dbReference>
<accession>A0AAD8PGH5</accession>
<keyword evidence="7" id="KW-1185">Reference proteome</keyword>
<dbReference type="GO" id="GO:0010468">
    <property type="term" value="P:regulation of gene expression"/>
    <property type="evidence" value="ECO:0007669"/>
    <property type="project" value="TreeGrafter"/>
</dbReference>
<dbReference type="InterPro" id="IPR000504">
    <property type="entry name" value="RRM_dom"/>
</dbReference>
<dbReference type="GO" id="GO:0000785">
    <property type="term" value="C:chromatin"/>
    <property type="evidence" value="ECO:0007669"/>
    <property type="project" value="TreeGrafter"/>
</dbReference>
<evidence type="ECO:0000313" key="6">
    <source>
        <dbReference type="EMBL" id="KAK1445065.1"/>
    </source>
</evidence>
<feature type="compositionally biased region" description="Polar residues" evidence="4">
    <location>
        <begin position="353"/>
        <end position="367"/>
    </location>
</feature>
<comment type="caution">
    <text evidence="6">The sequence shown here is derived from an EMBL/GenBank/DDBJ whole genome shotgun (WGS) entry which is preliminary data.</text>
</comment>
<dbReference type="AlphaFoldDB" id="A0AAD8PGH5"/>
<name>A0AAD8PGH5_BABGI</name>
<dbReference type="GO" id="GO:0005654">
    <property type="term" value="C:nucleoplasm"/>
    <property type="evidence" value="ECO:0007669"/>
    <property type="project" value="TreeGrafter"/>
</dbReference>
<reference evidence="6" key="1">
    <citation type="submission" date="2023-08" db="EMBL/GenBank/DDBJ databases">
        <title>Draft sequence of the Babesia gibsoni genome.</title>
        <authorList>
            <person name="Yamagishi J.Y."/>
            <person name="Xuan X.X."/>
        </authorList>
    </citation>
    <scope>NUCLEOTIDE SEQUENCE</scope>
    <source>
        <strain evidence="6">Azabu</strain>
    </source>
</reference>
<evidence type="ECO:0000256" key="1">
    <source>
        <dbReference type="ARBA" id="ARBA00004123"/>
    </source>
</evidence>
<dbReference type="PANTHER" id="PTHR48033:SF10">
    <property type="entry name" value="RNA-BINDING PROTEIN SQUID"/>
    <property type="match status" value="1"/>
</dbReference>
<evidence type="ECO:0000256" key="4">
    <source>
        <dbReference type="SAM" id="MobiDB-lite"/>
    </source>
</evidence>
<dbReference type="InterPro" id="IPR035979">
    <property type="entry name" value="RBD_domain_sf"/>
</dbReference>
<evidence type="ECO:0000256" key="3">
    <source>
        <dbReference type="PROSITE-ProRule" id="PRU00176"/>
    </source>
</evidence>
<comment type="subcellular location">
    <subcellularLocation>
        <location evidence="1">Nucleus</location>
    </subcellularLocation>
</comment>
<dbReference type="PROSITE" id="PS50102">
    <property type="entry name" value="RRM"/>
    <property type="match status" value="2"/>
</dbReference>
<dbReference type="SMART" id="SM00360">
    <property type="entry name" value="RRM"/>
    <property type="match status" value="2"/>
</dbReference>
<dbReference type="SUPFAM" id="SSF54928">
    <property type="entry name" value="RNA-binding domain, RBD"/>
    <property type="match status" value="2"/>
</dbReference>
<feature type="compositionally biased region" description="Acidic residues" evidence="4">
    <location>
        <begin position="1"/>
        <end position="11"/>
    </location>
</feature>
<feature type="compositionally biased region" description="Acidic residues" evidence="4">
    <location>
        <begin position="31"/>
        <end position="70"/>
    </location>
</feature>
<dbReference type="Pfam" id="PF00076">
    <property type="entry name" value="RRM_1"/>
    <property type="match status" value="2"/>
</dbReference>
<sequence>MAPETPEDQDAVCDAVSGEGRTKVDKRKEDDAGENEDDAVDPTDSNDQDEDGNDQPEFRDDESDEQEEGHEEGKAQSPNPSSSHHRGADVAQGHVKFFVGGLHPVVDEESLANYFKKYGSIVSTQVMRDFTTKRSRGFGFVTVVAQDNTDSVYTDYHVIDGKKVDVRHMQADPNLTIKRKIFVGGISRSLSENMLEEYFSNFGEVEKVTIMRQPDGSSRGFGFILFSGDGSAEKVLESPSHFVYGSKVDVRAAETRGKQYGARVDNSNQYGTQGGKRDKNYTGMASFPPHLIPGMAAPHAAGAYDPQLLQQQFLYQQLALQGQYAFFAQQQQNQSEEMGGSSKEQSRYMSYRSNSLGNQPYSQNNIARSYRHDPY</sequence>
<feature type="region of interest" description="Disordered" evidence="4">
    <location>
        <begin position="353"/>
        <end position="375"/>
    </location>
</feature>
<evidence type="ECO:0000259" key="5">
    <source>
        <dbReference type="PROSITE" id="PS50102"/>
    </source>
</evidence>
<feature type="domain" description="RRM" evidence="5">
    <location>
        <begin position="179"/>
        <end position="255"/>
    </location>
</feature>
<protein>
    <submittedName>
        <fullName evidence="6">RNA-binding (Rrm/rbd/rnp motifs) family protein like protein</fullName>
    </submittedName>
</protein>